<proteinExistence type="predicted"/>
<dbReference type="Proteomes" id="UP001279660">
    <property type="component" value="Unassembled WGS sequence"/>
</dbReference>
<dbReference type="EMBL" id="JAWXXV010000001">
    <property type="protein sequence ID" value="MDX5984661.1"/>
    <property type="molecule type" value="Genomic_DNA"/>
</dbReference>
<accession>A0ABU4PKP0</accession>
<protein>
    <submittedName>
        <fullName evidence="1">Uncharacterized protein</fullName>
    </submittedName>
</protein>
<keyword evidence="2" id="KW-1185">Reference proteome</keyword>
<comment type="caution">
    <text evidence="1">The sequence shown here is derived from an EMBL/GenBank/DDBJ whole genome shotgun (WGS) entry which is preliminary data.</text>
</comment>
<organism evidence="1 2">
    <name type="scientific">Sphingomonas echinoides</name>
    <dbReference type="NCBI Taxonomy" id="59803"/>
    <lineage>
        <taxon>Bacteria</taxon>
        <taxon>Pseudomonadati</taxon>
        <taxon>Pseudomonadota</taxon>
        <taxon>Alphaproteobacteria</taxon>
        <taxon>Sphingomonadales</taxon>
        <taxon>Sphingomonadaceae</taxon>
        <taxon>Sphingomonas</taxon>
    </lineage>
</organism>
<reference evidence="1 2" key="1">
    <citation type="submission" date="2023-11" db="EMBL/GenBank/DDBJ databases">
        <title>MicrobeMod: A computational toolkit for identifying prokaryotic methylation and restriction-modification with nanopore sequencing.</title>
        <authorList>
            <person name="Crits-Christoph A."/>
            <person name="Kang S.C."/>
            <person name="Lee H."/>
            <person name="Ostrov N."/>
        </authorList>
    </citation>
    <scope>NUCLEOTIDE SEQUENCE [LARGE SCALE GENOMIC DNA]</scope>
    <source>
        <strain evidence="1 2">ATCC 14820</strain>
    </source>
</reference>
<sequence>MGAIIHGGGRTTSFETAVMDMADLGHSDQEIAQFLDVRLDHVRRVHAYMRDTGADRKRLTDARLGSQKLAAAVLKTGRGYQ</sequence>
<evidence type="ECO:0000313" key="1">
    <source>
        <dbReference type="EMBL" id="MDX5984661.1"/>
    </source>
</evidence>
<gene>
    <name evidence="1" type="ORF">SIL82_10340</name>
</gene>
<name>A0ABU4PKP0_9SPHN</name>
<evidence type="ECO:0000313" key="2">
    <source>
        <dbReference type="Proteomes" id="UP001279660"/>
    </source>
</evidence>
<dbReference type="RefSeq" id="WP_010403033.1">
    <property type="nucleotide sequence ID" value="NZ_JAWXXV010000001.1"/>
</dbReference>